<keyword evidence="2" id="KW-1133">Transmembrane helix</keyword>
<feature type="transmembrane region" description="Helical" evidence="2">
    <location>
        <begin position="535"/>
        <end position="555"/>
    </location>
</feature>
<reference evidence="3" key="1">
    <citation type="journal article" date="2021" name="Nat. Microbiol.">
        <title>Cocultivation of an ultrasmall environmental parasitic bacterium with lytic ability against bacteria associated with wastewater foams.</title>
        <authorList>
            <person name="Batinovic S."/>
            <person name="Rose J.J.A."/>
            <person name="Ratcliffe J."/>
            <person name="Seviour R.J."/>
            <person name="Petrovski S."/>
        </authorList>
    </citation>
    <scope>NUCLEOTIDE SEQUENCE</scope>
    <source>
        <strain evidence="3">CON9</strain>
    </source>
</reference>
<organism evidence="3 4">
    <name type="scientific">Gordonia pseudamarae</name>
    <dbReference type="NCBI Taxonomy" id="2831662"/>
    <lineage>
        <taxon>Bacteria</taxon>
        <taxon>Bacillati</taxon>
        <taxon>Actinomycetota</taxon>
        <taxon>Actinomycetes</taxon>
        <taxon>Mycobacteriales</taxon>
        <taxon>Gordoniaceae</taxon>
        <taxon>Gordonia</taxon>
    </lineage>
</organism>
<accession>A0ABX6ICK9</accession>
<keyword evidence="2" id="KW-0812">Transmembrane</keyword>
<evidence type="ECO:0000313" key="3">
    <source>
        <dbReference type="EMBL" id="QHN33668.1"/>
    </source>
</evidence>
<keyword evidence="4" id="KW-1185">Reference proteome</keyword>
<name>A0ABX6ICK9_9ACTN</name>
<evidence type="ECO:0000256" key="2">
    <source>
        <dbReference type="SAM" id="Phobius"/>
    </source>
</evidence>
<gene>
    <name evidence="3" type="ORF">GII31_00835</name>
</gene>
<evidence type="ECO:0000256" key="1">
    <source>
        <dbReference type="SAM" id="MobiDB-lite"/>
    </source>
</evidence>
<proteinExistence type="predicted"/>
<sequence length="914" mass="95807">MVAFTVFIAPGGRTDGVLAALVDLSAAGIVDRFAWISDPSADVPIEGLTVIEAGRSTDVRLDQFVTAQQISLLRVCSLVPAYEAERTLSVPAELSVVSALATATAAAGVVRIRCLLTGPQGCAADLGTTVVEGWHNIIVSPEDSRGPDFGRVATPADPSPADIGRTAAPVVAGLCGLWTGPAHAPLDDTAVLPGRVVRLARSYYRRLDATAAEAALRHQVLAQDGRFPLPGDQQRTRVVYVDDVGMAAHTMATALWRKHADVLRGPRIAYETETVDALSGWAALKMFFGFLWAAMKNAPSAWYNKVVGNAAGRMAAQVQQAVFSEGNAAYEVVVRGRRADGGYANWNEIGSASGYISDTMAAGANSGQQPLQEAAADLSGVWQDYARAAMTLGDAGDRSGELPPIRVGAARGILPRAQDAVPGKESRFSDIPGVVAAATGFDGVDATDPLGIGDLRRRLSELQRDRDLGLGAASTLTALGQWQRAHARSFGVQVGDQLAHAFHNCNQEAAHLWEKLRNAQPAPQAPAGDLRLARWVQVTVAVLVVLAVVVGYLGYREVIGVWTAVSIVAGSIAAALTCLAVAFINIQRRLFALIHQRTSVTSEQRIDQQNLQTALADLRRLSRAYGQFLSWSRAIGAFLAGPLGPDAHTDADPVPIAWGLPMAAGLGAVVPDEAETATAAGYLRRDLFRPGWLTDSWDKLLAVAAPQQFGYEFAATTSPLWTDNGSGSGSELDRWSSDLYSRAITSTGAELVWQESLGLLDGSLAGLTGRLVGSVSVTGGPQVSVADFLAGLDRPAAPAGSFPTSLLTDTAIAGSAARVVTDIRHSSRLGLGIVCAATQFSDALRPDQIRSVAGPAVPDAGWAADAGSAPDSGPPPLYKTGADRAGTDRAGTDRAGAGRSDEFRAPDLGKGFEF</sequence>
<dbReference type="RefSeq" id="WP_213245919.1">
    <property type="nucleotide sequence ID" value="NZ_CP045806.1"/>
</dbReference>
<feature type="region of interest" description="Disordered" evidence="1">
    <location>
        <begin position="862"/>
        <end position="914"/>
    </location>
</feature>
<dbReference type="Proteomes" id="UP001059836">
    <property type="component" value="Chromosome"/>
</dbReference>
<feature type="compositionally biased region" description="Basic and acidic residues" evidence="1">
    <location>
        <begin position="881"/>
        <end position="892"/>
    </location>
</feature>
<evidence type="ECO:0000313" key="4">
    <source>
        <dbReference type="Proteomes" id="UP001059836"/>
    </source>
</evidence>
<dbReference type="EMBL" id="CP045809">
    <property type="protein sequence ID" value="QHN33668.1"/>
    <property type="molecule type" value="Genomic_DNA"/>
</dbReference>
<protein>
    <submittedName>
        <fullName evidence="3">Uncharacterized protein</fullName>
    </submittedName>
</protein>
<feature type="transmembrane region" description="Helical" evidence="2">
    <location>
        <begin position="561"/>
        <end position="586"/>
    </location>
</feature>
<keyword evidence="2" id="KW-0472">Membrane</keyword>
<feature type="compositionally biased region" description="Basic and acidic residues" evidence="1">
    <location>
        <begin position="899"/>
        <end position="914"/>
    </location>
</feature>